<evidence type="ECO:0000256" key="1">
    <source>
        <dbReference type="ARBA" id="ARBA00022729"/>
    </source>
</evidence>
<gene>
    <name evidence="5" type="ORF">JL193_14825</name>
</gene>
<evidence type="ECO:0000256" key="2">
    <source>
        <dbReference type="SAM" id="MobiDB-lite"/>
    </source>
</evidence>
<dbReference type="SUPFAM" id="SSF110296">
    <property type="entry name" value="Oligoxyloglucan reducing end-specific cellobiohydrolase"/>
    <property type="match status" value="2"/>
</dbReference>
<feature type="compositionally biased region" description="Low complexity" evidence="2">
    <location>
        <begin position="520"/>
        <end position="535"/>
    </location>
</feature>
<dbReference type="Proteomes" id="UP000663935">
    <property type="component" value="Chromosome"/>
</dbReference>
<evidence type="ECO:0000313" key="6">
    <source>
        <dbReference type="Proteomes" id="UP000663935"/>
    </source>
</evidence>
<dbReference type="PANTHER" id="PTHR43739">
    <property type="entry name" value="XYLOGLUCANASE (EUROFUNG)"/>
    <property type="match status" value="1"/>
</dbReference>
<feature type="domain" description="PKD" evidence="4">
    <location>
        <begin position="968"/>
        <end position="1039"/>
    </location>
</feature>
<dbReference type="InterPro" id="IPR000601">
    <property type="entry name" value="PKD_dom"/>
</dbReference>
<dbReference type="InterPro" id="IPR022409">
    <property type="entry name" value="PKD/Chitinase_dom"/>
</dbReference>
<dbReference type="PROSITE" id="PS50093">
    <property type="entry name" value="PKD"/>
    <property type="match status" value="1"/>
</dbReference>
<dbReference type="InterPro" id="IPR026444">
    <property type="entry name" value="Secre_tail"/>
</dbReference>
<dbReference type="SUPFAM" id="SSF49299">
    <property type="entry name" value="PKD domain"/>
    <property type="match status" value="1"/>
</dbReference>
<keyword evidence="1 3" id="KW-0732">Signal</keyword>
<evidence type="ECO:0000259" key="4">
    <source>
        <dbReference type="PROSITE" id="PS50093"/>
    </source>
</evidence>
<dbReference type="Gene3D" id="2.60.120.200">
    <property type="match status" value="2"/>
</dbReference>
<dbReference type="EMBL" id="CP071795">
    <property type="protein sequence ID" value="QTD37355.1"/>
    <property type="molecule type" value="Genomic_DNA"/>
</dbReference>
<dbReference type="Gene3D" id="2.130.10.10">
    <property type="entry name" value="YVTN repeat-like/Quinoprotein amine dehydrogenase"/>
    <property type="match status" value="5"/>
</dbReference>
<dbReference type="RefSeq" id="WP_207971526.1">
    <property type="nucleotide sequence ID" value="NZ_CP071795.1"/>
</dbReference>
<dbReference type="Pfam" id="PF18911">
    <property type="entry name" value="PKD_4"/>
    <property type="match status" value="1"/>
</dbReference>
<dbReference type="InterPro" id="IPR013320">
    <property type="entry name" value="ConA-like_dom_sf"/>
</dbReference>
<dbReference type="InterPro" id="IPR052025">
    <property type="entry name" value="Xyloglucanase_GH74"/>
</dbReference>
<sequence length="1373" mass="148611">MKKIYLKLTASIIFFLMPLVLNAQDYKEMMEDTKYNVYDVIKAGNQYFKNKDKGKGSGYKQFQRWIIQNEDLFYPSGDRTNFRPELPYLIANSKKQKSNLIKNAQSKATSNSWTEVGPFVELKRFYDNVRNGNGRVDAIWVDPSNANRIYIGCRGGGMWKTIDGGTNWTVKTDNLGITGVNSIAVNTSNVNEIYIATALAGRRSLGIFKSTDGGNNWNPTSVSYQLTANTIIFKVLMSPTNSSVLFAATSAGLLKSTDGFQTHTTVLSGNIIDVEFKPGDTSIMYASNDANNTIYRSTNSGSSFSSTGVVGTARPQIGVSANQPSYVYIADKGVSYRSTNSGVSFTSRGNPDGGKGQYGGFAVSDTNANLLINGSLDTYRSTNGGSSFSKVTDWRYSQSTGVGGNFVHADVREVEIVNGAIYLGTDGWLCKSTDGGLNYEILTYNLGNQEIYEKGLGVAQTNANTLIIGTQDNGTNILRNGAWHHWKGGDGGTSMIDAGNANIMYGSLYNGNFKRTDNAGTTSTSTDLGDTNTTGRSLPPLRQDPVNPAIIYMGGEKDGKIRKSTNRGNSFTNLTGVGVNDFIDEMAIAPSNGNYIFTSIKNRIWKSTNGGSSWSEITGNLPNLVIKGIAVDYNNPNKIVVCYTGYASGTKVYRSTNGGSSWSNISGNLPNVPTTDVVYDDDNKNTMYLSTETGVYYRDDNDSDWTKYGIGLPNVRANDLEIQHNSSTLFVGTWGRGVWRIPLKGISGTGDLQLHHKYNNSLTDESSYERDGSTTGSETYITGYDGNAYSVTSNNTISINGYKGISGNSARTVSAWIKTTNVGLRKTIASWGTNSPGQMFNVMVSNGNIRVEGGSSNVQNDDSTVALLNNNTWRHVAVTYDPSDGSKLKDIKIYIDGIYYANQPDSGDSYNSQNTTINTNTTTNNVLIGAASYNSSYYWQGGLDDVRIYSKALTASEIAALASSSVVPTANFTSNVTTITAGNTINFTDTSSDTPTSWLWSFSGGNPATSTVQNPSITYATAGTYNVTLTATNSAGSDVETKLGYITINASGTADLQLHHKYNSSLTDESSYGRNGSTTGSETYITGYDGNAYSVTSNNTISINGYKGISGNSARTVSAWIKTTNVGLRKTIASWGTNSPGQMFNVMVSNGNIRVEGGSSNVQNDDSTVALLNNNTWRHVAVTYDPSDGSKLKDIKIYIDGIYYANQPDSGDSYNSQNTTINTNTTTNNVLIGAASYNSSYYWQGGLDDVRIYSKALTASEIAALASSSVASTVNATNAKVLHAEKIIEDIQFRFLPNPVKDILKIKIDSDNLQVDTLEATIYTLNGKEVLIKKIKKDSYDSFELNTATLSKGVYFIKLNTKKQSLIKKFIKN</sequence>
<evidence type="ECO:0000256" key="3">
    <source>
        <dbReference type="SAM" id="SignalP"/>
    </source>
</evidence>
<feature type="chain" id="PRO_5046641233" evidence="3">
    <location>
        <begin position="24"/>
        <end position="1373"/>
    </location>
</feature>
<dbReference type="InterPro" id="IPR015943">
    <property type="entry name" value="WD40/YVTN_repeat-like_dom_sf"/>
</dbReference>
<dbReference type="SMART" id="SM00089">
    <property type="entry name" value="PKD"/>
    <property type="match status" value="1"/>
</dbReference>
<evidence type="ECO:0000313" key="5">
    <source>
        <dbReference type="EMBL" id="QTD37355.1"/>
    </source>
</evidence>
<feature type="region of interest" description="Disordered" evidence="2">
    <location>
        <begin position="520"/>
        <end position="541"/>
    </location>
</feature>
<dbReference type="InterPro" id="IPR035986">
    <property type="entry name" value="PKD_dom_sf"/>
</dbReference>
<dbReference type="Pfam" id="PF13385">
    <property type="entry name" value="Laminin_G_3"/>
    <property type="match status" value="2"/>
</dbReference>
<accession>A0ABX7SSY2</accession>
<dbReference type="CDD" id="cd00146">
    <property type="entry name" value="PKD"/>
    <property type="match status" value="1"/>
</dbReference>
<dbReference type="Pfam" id="PF18962">
    <property type="entry name" value="Por_Secre_tail"/>
    <property type="match status" value="1"/>
</dbReference>
<dbReference type="SUPFAM" id="SSF49899">
    <property type="entry name" value="Concanavalin A-like lectins/glucanases"/>
    <property type="match status" value="2"/>
</dbReference>
<feature type="signal peptide" evidence="3">
    <location>
        <begin position="1"/>
        <end position="23"/>
    </location>
</feature>
<proteinExistence type="predicted"/>
<keyword evidence="6" id="KW-1185">Reference proteome</keyword>
<protein>
    <submittedName>
        <fullName evidence="5">PKD domain-containing protein</fullName>
    </submittedName>
</protein>
<dbReference type="Gene3D" id="2.60.40.10">
    <property type="entry name" value="Immunoglobulins"/>
    <property type="match status" value="1"/>
</dbReference>
<organism evidence="5 6">
    <name type="scientific">Polaribacter batillariae</name>
    <dbReference type="NCBI Taxonomy" id="2808900"/>
    <lineage>
        <taxon>Bacteria</taxon>
        <taxon>Pseudomonadati</taxon>
        <taxon>Bacteroidota</taxon>
        <taxon>Flavobacteriia</taxon>
        <taxon>Flavobacteriales</taxon>
        <taxon>Flavobacteriaceae</taxon>
    </lineage>
</organism>
<dbReference type="NCBIfam" id="TIGR04183">
    <property type="entry name" value="Por_Secre_tail"/>
    <property type="match status" value="1"/>
</dbReference>
<name>A0ABX7SSY2_9FLAO</name>
<reference evidence="5 6" key="1">
    <citation type="submission" date="2021-03" db="EMBL/GenBank/DDBJ databases">
        <title>Complete genome of Polaribacter_sp.G4M1.</title>
        <authorList>
            <person name="Jeong S.W."/>
            <person name="Bae J.W."/>
        </authorList>
    </citation>
    <scope>NUCLEOTIDE SEQUENCE [LARGE SCALE GENOMIC DNA]</scope>
    <source>
        <strain evidence="5 6">G4M1</strain>
    </source>
</reference>
<dbReference type="PANTHER" id="PTHR43739:SF5">
    <property type="entry name" value="EXO-ALPHA-SIALIDASE"/>
    <property type="match status" value="1"/>
</dbReference>
<dbReference type="InterPro" id="IPR013783">
    <property type="entry name" value="Ig-like_fold"/>
</dbReference>